<dbReference type="Gene3D" id="3.40.50.1820">
    <property type="entry name" value="alpha/beta hydrolase"/>
    <property type="match status" value="1"/>
</dbReference>
<dbReference type="AlphaFoldDB" id="A0A0N1HUL3"/>
<name>A0A0N1HUL3_9EURO</name>
<dbReference type="RefSeq" id="XP_018003063.1">
    <property type="nucleotide sequence ID" value="XM_018141949.1"/>
</dbReference>
<dbReference type="Proteomes" id="UP000038010">
    <property type="component" value="Unassembled WGS sequence"/>
</dbReference>
<dbReference type="GO" id="GO:0046464">
    <property type="term" value="P:acylglycerol catabolic process"/>
    <property type="evidence" value="ECO:0007669"/>
    <property type="project" value="TreeGrafter"/>
</dbReference>
<dbReference type="OrthoDB" id="408373at2759"/>
<dbReference type="InterPro" id="IPR029058">
    <property type="entry name" value="AB_hydrolase_fold"/>
</dbReference>
<proteinExistence type="predicted"/>
<dbReference type="SUPFAM" id="SSF53474">
    <property type="entry name" value="alpha/beta-Hydrolases"/>
    <property type="match status" value="1"/>
</dbReference>
<dbReference type="VEuPathDB" id="FungiDB:AB675_2012"/>
<dbReference type="InterPro" id="IPR050266">
    <property type="entry name" value="AB_hydrolase_sf"/>
</dbReference>
<dbReference type="STRING" id="1664694.A0A0N1HUL3"/>
<protein>
    <submittedName>
        <fullName evidence="2">Putative aminoacrylate hydrolase RutD</fullName>
    </submittedName>
</protein>
<sequence>MPYTTISTTGHRIHYTDYPPTSSDTSSSKQTLVFVHGLGSTQNYWLPIIPGLTKRGFRCLVSDNWLAGRSVPGDEKGWEKAVKEGTSVETIGKDLLGLMDVVGVDRGIIIGYSMGGMLPTYLAATAPSRAVAGICVGPVHPQEAVAEVFRQRVPVVQKDGIEAMANTIPTRAVGSATTPLQVAFIREMVLGQDPRGYIANCGAIEHATPPEYAKVECPILIIAGDEDKSAPIEGCKTIAAGLTSVEESKKKIEVLKGVGHWHCVEKGEEVEKLIGEFCNGL</sequence>
<dbReference type="GO" id="GO:0016020">
    <property type="term" value="C:membrane"/>
    <property type="evidence" value="ECO:0007669"/>
    <property type="project" value="TreeGrafter"/>
</dbReference>
<organism evidence="2 3">
    <name type="scientific">Cyphellophora attinorum</name>
    <dbReference type="NCBI Taxonomy" id="1664694"/>
    <lineage>
        <taxon>Eukaryota</taxon>
        <taxon>Fungi</taxon>
        <taxon>Dikarya</taxon>
        <taxon>Ascomycota</taxon>
        <taxon>Pezizomycotina</taxon>
        <taxon>Eurotiomycetes</taxon>
        <taxon>Chaetothyriomycetidae</taxon>
        <taxon>Chaetothyriales</taxon>
        <taxon>Cyphellophoraceae</taxon>
        <taxon>Cyphellophora</taxon>
    </lineage>
</organism>
<dbReference type="PANTHER" id="PTHR43798">
    <property type="entry name" value="MONOACYLGLYCEROL LIPASE"/>
    <property type="match status" value="1"/>
</dbReference>
<dbReference type="Pfam" id="PF00561">
    <property type="entry name" value="Abhydrolase_1"/>
    <property type="match status" value="1"/>
</dbReference>
<accession>A0A0N1HUL3</accession>
<dbReference type="GO" id="GO:0047372">
    <property type="term" value="F:monoacylglycerol lipase activity"/>
    <property type="evidence" value="ECO:0007669"/>
    <property type="project" value="TreeGrafter"/>
</dbReference>
<keyword evidence="3" id="KW-1185">Reference proteome</keyword>
<gene>
    <name evidence="2" type="ORF">AB675_2012</name>
</gene>
<keyword evidence="2" id="KW-0378">Hydrolase</keyword>
<dbReference type="PANTHER" id="PTHR43798:SF5">
    <property type="entry name" value="MONOACYLGLYCEROL LIPASE ABHD6"/>
    <property type="match status" value="1"/>
</dbReference>
<comment type="caution">
    <text evidence="2">The sequence shown here is derived from an EMBL/GenBank/DDBJ whole genome shotgun (WGS) entry which is preliminary data.</text>
</comment>
<dbReference type="InterPro" id="IPR000073">
    <property type="entry name" value="AB_hydrolase_1"/>
</dbReference>
<evidence type="ECO:0000259" key="1">
    <source>
        <dbReference type="Pfam" id="PF00561"/>
    </source>
</evidence>
<evidence type="ECO:0000313" key="3">
    <source>
        <dbReference type="Proteomes" id="UP000038010"/>
    </source>
</evidence>
<evidence type="ECO:0000313" key="2">
    <source>
        <dbReference type="EMBL" id="KPI43100.1"/>
    </source>
</evidence>
<dbReference type="EMBL" id="LFJN01000006">
    <property type="protein sequence ID" value="KPI43100.1"/>
    <property type="molecule type" value="Genomic_DNA"/>
</dbReference>
<reference evidence="2 3" key="1">
    <citation type="submission" date="2015-06" db="EMBL/GenBank/DDBJ databases">
        <title>Draft genome of the ant-associated black yeast Phialophora attae CBS 131958.</title>
        <authorList>
            <person name="Moreno L.F."/>
            <person name="Stielow B.J."/>
            <person name="de Hoog S."/>
            <person name="Vicente V.A."/>
            <person name="Weiss V.A."/>
            <person name="de Vries M."/>
            <person name="Cruz L.M."/>
            <person name="Souza E.M."/>
        </authorList>
    </citation>
    <scope>NUCLEOTIDE SEQUENCE [LARGE SCALE GENOMIC DNA]</scope>
    <source>
        <strain evidence="2 3">CBS 131958</strain>
    </source>
</reference>
<feature type="domain" description="AB hydrolase-1" evidence="1">
    <location>
        <begin position="31"/>
        <end position="159"/>
    </location>
</feature>
<dbReference type="GeneID" id="28733829"/>